<evidence type="ECO:0000256" key="1">
    <source>
        <dbReference type="SAM" id="SignalP"/>
    </source>
</evidence>
<accession>A0A9P0G9J8</accession>
<dbReference type="EMBL" id="OV651832">
    <property type="protein sequence ID" value="CAH1107299.1"/>
    <property type="molecule type" value="Genomic_DNA"/>
</dbReference>
<evidence type="ECO:0000313" key="2">
    <source>
        <dbReference type="EMBL" id="CAH1107299.1"/>
    </source>
</evidence>
<dbReference type="Proteomes" id="UP001153636">
    <property type="component" value="Chromosome 20"/>
</dbReference>
<evidence type="ECO:0000313" key="3">
    <source>
        <dbReference type="Proteomes" id="UP001153636"/>
    </source>
</evidence>
<dbReference type="OrthoDB" id="6746429at2759"/>
<feature type="chain" id="PRO_5040455078" evidence="1">
    <location>
        <begin position="17"/>
        <end position="141"/>
    </location>
</feature>
<keyword evidence="1" id="KW-0732">Signal</keyword>
<dbReference type="GO" id="GO:0005549">
    <property type="term" value="F:odorant binding"/>
    <property type="evidence" value="ECO:0007669"/>
    <property type="project" value="InterPro"/>
</dbReference>
<dbReference type="SUPFAM" id="SSF47565">
    <property type="entry name" value="Insect pheromone/odorant-binding proteins"/>
    <property type="match status" value="1"/>
</dbReference>
<dbReference type="InterPro" id="IPR036728">
    <property type="entry name" value="PBP_GOBP_sf"/>
</dbReference>
<sequence length="141" mass="16281">MLKYLFLLAFISTAYCALDEKDFPPKLVKLAKMMHFECQTITGATEEEIKKLRKGDFNGSDEIKRYATCCWLHSGLLDVHFNIDKDFLLDIEPEKLKGKFVDLYEKCAEKGKNSGLPKFIEKVWIAKKCIHDADPENFIVL</sequence>
<dbReference type="InterPro" id="IPR006170">
    <property type="entry name" value="PBP/GOBP"/>
</dbReference>
<dbReference type="Pfam" id="PF01395">
    <property type="entry name" value="PBP_GOBP"/>
    <property type="match status" value="1"/>
</dbReference>
<organism evidence="2 3">
    <name type="scientific">Psylliodes chrysocephalus</name>
    <dbReference type="NCBI Taxonomy" id="3402493"/>
    <lineage>
        <taxon>Eukaryota</taxon>
        <taxon>Metazoa</taxon>
        <taxon>Ecdysozoa</taxon>
        <taxon>Arthropoda</taxon>
        <taxon>Hexapoda</taxon>
        <taxon>Insecta</taxon>
        <taxon>Pterygota</taxon>
        <taxon>Neoptera</taxon>
        <taxon>Endopterygota</taxon>
        <taxon>Coleoptera</taxon>
        <taxon>Polyphaga</taxon>
        <taxon>Cucujiformia</taxon>
        <taxon>Chrysomeloidea</taxon>
        <taxon>Chrysomelidae</taxon>
        <taxon>Galerucinae</taxon>
        <taxon>Alticini</taxon>
        <taxon>Psylliodes</taxon>
    </lineage>
</organism>
<name>A0A9P0G9J8_9CUCU</name>
<protein>
    <submittedName>
        <fullName evidence="2">Uncharacterized protein</fullName>
    </submittedName>
</protein>
<gene>
    <name evidence="2" type="ORF">PSYICH_LOCUS7881</name>
</gene>
<reference evidence="2" key="1">
    <citation type="submission" date="2022-01" db="EMBL/GenBank/DDBJ databases">
        <authorList>
            <person name="King R."/>
        </authorList>
    </citation>
    <scope>NUCLEOTIDE SEQUENCE</scope>
</reference>
<proteinExistence type="predicted"/>
<dbReference type="AlphaFoldDB" id="A0A9P0G9J8"/>
<dbReference type="CDD" id="cd23992">
    <property type="entry name" value="PBP_GOBP"/>
    <property type="match status" value="1"/>
</dbReference>
<feature type="signal peptide" evidence="1">
    <location>
        <begin position="1"/>
        <end position="16"/>
    </location>
</feature>
<keyword evidence="3" id="KW-1185">Reference proteome</keyword>
<dbReference type="Gene3D" id="1.10.238.20">
    <property type="entry name" value="Pheromone/general odorant binding protein domain"/>
    <property type="match status" value="1"/>
</dbReference>